<evidence type="ECO:0000313" key="2">
    <source>
        <dbReference type="EMBL" id="EAT34806.1"/>
    </source>
</evidence>
<dbReference type="HOGENOM" id="CLU_1391290_0_0_1"/>
<feature type="region of interest" description="Disordered" evidence="1">
    <location>
        <begin position="1"/>
        <end position="200"/>
    </location>
</feature>
<feature type="compositionally biased region" description="Polar residues" evidence="1">
    <location>
        <begin position="136"/>
        <end position="147"/>
    </location>
</feature>
<organism evidence="2 3">
    <name type="scientific">Aedes aegypti</name>
    <name type="common">Yellowfever mosquito</name>
    <name type="synonym">Culex aegypti</name>
    <dbReference type="NCBI Taxonomy" id="7159"/>
    <lineage>
        <taxon>Eukaryota</taxon>
        <taxon>Metazoa</taxon>
        <taxon>Ecdysozoa</taxon>
        <taxon>Arthropoda</taxon>
        <taxon>Hexapoda</taxon>
        <taxon>Insecta</taxon>
        <taxon>Pterygota</taxon>
        <taxon>Neoptera</taxon>
        <taxon>Endopterygota</taxon>
        <taxon>Diptera</taxon>
        <taxon>Nematocera</taxon>
        <taxon>Culicoidea</taxon>
        <taxon>Culicidae</taxon>
        <taxon>Culicinae</taxon>
        <taxon>Aedini</taxon>
        <taxon>Aedes</taxon>
        <taxon>Stegomyia</taxon>
    </lineage>
</organism>
<proteinExistence type="predicted"/>
<evidence type="ECO:0000313" key="3">
    <source>
        <dbReference type="Proteomes" id="UP000682892"/>
    </source>
</evidence>
<accession>A0A1S4FXM3</accession>
<reference evidence="2" key="2">
    <citation type="journal article" date="2007" name="Science">
        <title>Genome sequence of Aedes aegypti, a major arbovirus vector.</title>
        <authorList>
            <person name="Nene V."/>
            <person name="Wortman J.R."/>
            <person name="Lawson D."/>
            <person name="Haas B."/>
            <person name="Kodira C."/>
            <person name="Tu Z.J."/>
            <person name="Loftus B."/>
            <person name="Xi Z."/>
            <person name="Megy K."/>
            <person name="Grabherr M."/>
            <person name="Ren Q."/>
            <person name="Zdobnov E.M."/>
            <person name="Lobo N.F."/>
            <person name="Campbell K.S."/>
            <person name="Brown S.E."/>
            <person name="Bonaldo M.F."/>
            <person name="Zhu J."/>
            <person name="Sinkins S.P."/>
            <person name="Hogenkamp D.G."/>
            <person name="Amedeo P."/>
            <person name="Arensburger P."/>
            <person name="Atkinson P.W."/>
            <person name="Bidwell S."/>
            <person name="Biedler J."/>
            <person name="Birney E."/>
            <person name="Bruggner R.V."/>
            <person name="Costas J."/>
            <person name="Coy M.R."/>
            <person name="Crabtree J."/>
            <person name="Crawford M."/>
            <person name="Debruyn B."/>
            <person name="Decaprio D."/>
            <person name="Eiglmeier K."/>
            <person name="Eisenstadt E."/>
            <person name="El-Dorry H."/>
            <person name="Gelbart W.M."/>
            <person name="Gomes S.L."/>
            <person name="Hammond M."/>
            <person name="Hannick L.I."/>
            <person name="Hogan J.R."/>
            <person name="Holmes M.H."/>
            <person name="Jaffe D."/>
            <person name="Johnston J.S."/>
            <person name="Kennedy R.C."/>
            <person name="Koo H."/>
            <person name="Kravitz S."/>
            <person name="Kriventseva E.V."/>
            <person name="Kulp D."/>
            <person name="Labutti K."/>
            <person name="Lee E."/>
            <person name="Li S."/>
            <person name="Lovin D.D."/>
            <person name="Mao C."/>
            <person name="Mauceli E."/>
            <person name="Menck C.F."/>
            <person name="Miller J.R."/>
            <person name="Montgomery P."/>
            <person name="Mori A."/>
            <person name="Nascimento A.L."/>
            <person name="Naveira H.F."/>
            <person name="Nusbaum C."/>
            <person name="O'leary S."/>
            <person name="Orvis J."/>
            <person name="Pertea M."/>
            <person name="Quesneville H."/>
            <person name="Reidenbach K.R."/>
            <person name="Rogers Y.H."/>
            <person name="Roth C.W."/>
            <person name="Schneider J.R."/>
            <person name="Schatz M."/>
            <person name="Shumway M."/>
            <person name="Stanke M."/>
            <person name="Stinson E.O."/>
            <person name="Tubio J.M."/>
            <person name="Vanzee J.P."/>
            <person name="Verjovski-Almeida S."/>
            <person name="Werner D."/>
            <person name="White O."/>
            <person name="Wyder S."/>
            <person name="Zeng Q."/>
            <person name="Zhao Q."/>
            <person name="Zhao Y."/>
            <person name="Hill C.A."/>
            <person name="Raikhel A.S."/>
            <person name="Soares M.B."/>
            <person name="Knudson D.L."/>
            <person name="Lee N.H."/>
            <person name="Galagan J."/>
            <person name="Salzberg S.L."/>
            <person name="Paulsen I.T."/>
            <person name="Dimopoulos G."/>
            <person name="Collins F.H."/>
            <person name="Birren B."/>
            <person name="Fraser-Liggett C.M."/>
            <person name="Severson D.W."/>
        </authorList>
    </citation>
    <scope>NUCLEOTIDE SEQUENCE [LARGE SCALE GENOMIC DNA]</scope>
    <source>
        <strain evidence="2">Liverpool</strain>
    </source>
</reference>
<dbReference type="KEGG" id="aag:5577089"/>
<feature type="compositionally biased region" description="Polar residues" evidence="1">
    <location>
        <begin position="36"/>
        <end position="55"/>
    </location>
</feature>
<reference evidence="2" key="1">
    <citation type="submission" date="2005-10" db="EMBL/GenBank/DDBJ databases">
        <authorList>
            <person name="Loftus B.J."/>
            <person name="Nene V.M."/>
            <person name="Hannick L.I."/>
            <person name="Bidwell S."/>
            <person name="Haas B."/>
            <person name="Amedeo P."/>
            <person name="Orvis J."/>
            <person name="Wortman J.R."/>
            <person name="White O.R."/>
            <person name="Salzberg S."/>
            <person name="Shumway M."/>
            <person name="Koo H."/>
            <person name="Zhao Y."/>
            <person name="Holmes M."/>
            <person name="Miller J."/>
            <person name="Schatz M."/>
            <person name="Pop M."/>
            <person name="Pai G."/>
            <person name="Utterback T."/>
            <person name="Rogers Y.-H."/>
            <person name="Kravitz S."/>
            <person name="Fraser C.M."/>
        </authorList>
    </citation>
    <scope>NUCLEOTIDE SEQUENCE</scope>
    <source>
        <strain evidence="2">Liverpool</strain>
    </source>
</reference>
<dbReference type="AlphaFoldDB" id="A0A1S4FXM3"/>
<feature type="compositionally biased region" description="Gly residues" evidence="1">
    <location>
        <begin position="186"/>
        <end position="200"/>
    </location>
</feature>
<sequence>MSSSPGDGRYAFNSPENKDAKPLYNSTDNFLPLGFSTPQHRNSGLHSSHNRNYYSAQPKYMLPRQRGFHNRNRNPQHPQQQQQQQQGNSGSPANDEERPPQQWRNFHNRDWKGQNFQQRSHKNRFQQQNFQRNNRSGMGNNQSTTDNHGGKYDVNDYVHPSMLEDPWRQLVQQNERNKSQEADSSDGGGGGGSGSDVGED</sequence>
<gene>
    <name evidence="2" type="ORF">AaeL_AAEL012993</name>
</gene>
<dbReference type="OMA" id="PKHMLPR"/>
<dbReference type="OrthoDB" id="7763928at2759"/>
<dbReference type="Proteomes" id="UP000682892">
    <property type="component" value="Chromosome 3"/>
</dbReference>
<dbReference type="Pfam" id="PF15502">
    <property type="entry name" value="MPLKIP"/>
    <property type="match status" value="1"/>
</dbReference>
<evidence type="ECO:0000256" key="1">
    <source>
        <dbReference type="SAM" id="MobiDB-lite"/>
    </source>
</evidence>
<feature type="compositionally biased region" description="Low complexity" evidence="1">
    <location>
        <begin position="75"/>
        <end position="91"/>
    </location>
</feature>
<protein>
    <submittedName>
        <fullName evidence="2">AAEL012993-PA</fullName>
    </submittedName>
</protein>
<reference evidence="2" key="3">
    <citation type="submission" date="2012-09" db="EMBL/GenBank/DDBJ databases">
        <authorList>
            <consortium name="VectorBase"/>
        </authorList>
    </citation>
    <scope>NUCLEOTIDE SEQUENCE</scope>
    <source>
        <strain evidence="2">Liverpool</strain>
    </source>
</reference>
<name>A0A1S4FXM3_AEDAE</name>
<dbReference type="InterPro" id="IPR028265">
    <property type="entry name" value="TTDN1/SICKLE"/>
</dbReference>
<feature type="compositionally biased region" description="Low complexity" evidence="1">
    <location>
        <begin position="125"/>
        <end position="135"/>
    </location>
</feature>
<dbReference type="EMBL" id="CH477957">
    <property type="protein sequence ID" value="EAT34806.1"/>
    <property type="molecule type" value="Genomic_DNA"/>
</dbReference>